<comment type="caution">
    <text evidence="2">The sequence shown here is derived from an EMBL/GenBank/DDBJ whole genome shotgun (WGS) entry which is preliminary data.</text>
</comment>
<organism evidence="2 3">
    <name type="scientific">Marvinbryantia formatexigens DSM 14469</name>
    <dbReference type="NCBI Taxonomy" id="478749"/>
    <lineage>
        <taxon>Bacteria</taxon>
        <taxon>Bacillati</taxon>
        <taxon>Bacillota</taxon>
        <taxon>Clostridia</taxon>
        <taxon>Lachnospirales</taxon>
        <taxon>Lachnospiraceae</taxon>
        <taxon>Marvinbryantia</taxon>
    </lineage>
</organism>
<evidence type="ECO:0000313" key="3">
    <source>
        <dbReference type="Proteomes" id="UP000005561"/>
    </source>
</evidence>
<accession>C6LB02</accession>
<gene>
    <name evidence="2" type="ORF">BRYFOR_05798</name>
</gene>
<evidence type="ECO:0000256" key="1">
    <source>
        <dbReference type="SAM" id="Phobius"/>
    </source>
</evidence>
<evidence type="ECO:0000313" key="2">
    <source>
        <dbReference type="EMBL" id="EET62134.1"/>
    </source>
</evidence>
<dbReference type="AlphaFoldDB" id="C6LB02"/>
<name>C6LB02_9FIRM</name>
<keyword evidence="3" id="KW-1185">Reference proteome</keyword>
<keyword evidence="1" id="KW-1133">Transmembrane helix</keyword>
<proteinExistence type="predicted"/>
<feature type="transmembrane region" description="Helical" evidence="1">
    <location>
        <begin position="12"/>
        <end position="33"/>
    </location>
</feature>
<keyword evidence="1" id="KW-0472">Membrane</keyword>
<keyword evidence="1" id="KW-0812">Transmembrane</keyword>
<sequence length="49" mass="5721">MEYTKHLPESTSFLNNPFISILSFFIYICILSYENPFVKALSAKKGNRF</sequence>
<dbReference type="Proteomes" id="UP000005561">
    <property type="component" value="Unassembled WGS sequence"/>
</dbReference>
<protein>
    <submittedName>
        <fullName evidence="2">Uncharacterized protein</fullName>
    </submittedName>
</protein>
<dbReference type="EMBL" id="ACCL02000003">
    <property type="protein sequence ID" value="EET62134.1"/>
    <property type="molecule type" value="Genomic_DNA"/>
</dbReference>
<reference evidence="2" key="1">
    <citation type="submission" date="2009-07" db="EMBL/GenBank/DDBJ databases">
        <authorList>
            <person name="Weinstock G."/>
            <person name="Sodergren E."/>
            <person name="Clifton S."/>
            <person name="Fulton L."/>
            <person name="Fulton B."/>
            <person name="Courtney L."/>
            <person name="Fronick C."/>
            <person name="Harrison M."/>
            <person name="Strong C."/>
            <person name="Farmer C."/>
            <person name="Delahaunty K."/>
            <person name="Markovic C."/>
            <person name="Hall O."/>
            <person name="Minx P."/>
            <person name="Tomlinson C."/>
            <person name="Mitreva M."/>
            <person name="Nelson J."/>
            <person name="Hou S."/>
            <person name="Wollam A."/>
            <person name="Pepin K.H."/>
            <person name="Johnson M."/>
            <person name="Bhonagiri V."/>
            <person name="Nash W.E."/>
            <person name="Warren W."/>
            <person name="Chinwalla A."/>
            <person name="Mardis E.R."/>
            <person name="Wilson R.K."/>
        </authorList>
    </citation>
    <scope>NUCLEOTIDE SEQUENCE [LARGE SCALE GENOMIC DNA]</scope>
    <source>
        <strain evidence="2">DSM 14469</strain>
    </source>
</reference>